<name>A0AA91V9L1_9BACI</name>
<dbReference type="EMBL" id="NVOR01000076">
    <property type="protein sequence ID" value="PED81133.1"/>
    <property type="molecule type" value="Genomic_DNA"/>
</dbReference>
<organism evidence="2 3">
    <name type="scientific">Bacillus pseudomycoides</name>
    <dbReference type="NCBI Taxonomy" id="64104"/>
    <lineage>
        <taxon>Bacteria</taxon>
        <taxon>Bacillati</taxon>
        <taxon>Bacillota</taxon>
        <taxon>Bacilli</taxon>
        <taxon>Bacillales</taxon>
        <taxon>Bacillaceae</taxon>
        <taxon>Bacillus</taxon>
        <taxon>Bacillus cereus group</taxon>
    </lineage>
</organism>
<reference evidence="2 3" key="1">
    <citation type="submission" date="2017-09" db="EMBL/GenBank/DDBJ databases">
        <title>Large-scale bioinformatics analysis of Bacillus genomes uncovers conserved roles of natural products in bacterial physiology.</title>
        <authorList>
            <consortium name="Agbiome Team Llc"/>
            <person name="Bleich R.M."/>
            <person name="Grubbs K.J."/>
            <person name="Santa Maria K.C."/>
            <person name="Allen S.E."/>
            <person name="Farag S."/>
            <person name="Shank E.A."/>
            <person name="Bowers A."/>
        </authorList>
    </citation>
    <scope>NUCLEOTIDE SEQUENCE [LARGE SCALE GENOMIC DNA]</scope>
    <source>
        <strain evidence="2 3">AFS092012</strain>
    </source>
</reference>
<dbReference type="Proteomes" id="UP000221020">
    <property type="component" value="Unassembled WGS sequence"/>
</dbReference>
<accession>A0AA91V9L1</accession>
<protein>
    <submittedName>
        <fullName evidence="2">DUF3089 domain-containing protein</fullName>
    </submittedName>
</protein>
<dbReference type="Pfam" id="PF22316">
    <property type="entry name" value="ABhydrolase-like_N"/>
    <property type="match status" value="1"/>
</dbReference>
<evidence type="ECO:0000313" key="3">
    <source>
        <dbReference type="Proteomes" id="UP000221020"/>
    </source>
</evidence>
<sequence length="311" mass="35838">MIKIKFVELQNELFKLFEKKDFEAMHRLIHKAQKDFPERLDKTSFWKACAYSLQGKQEEALAILNAALTKGVWWNPYTLMSDPDLHELQSREEFKLIVKKCEAILNNHQLNSSSKLFVYGNEDSNTGIFSLHWRGSNVNDFAPYWYNDELLHEYVLGFPQSSQIYGVNSYCWDKHDIALNDISTTFRDFKEKYNMEQVIIAGASQGGNLAIELSLNDNLLATKGFIAVIPAIRDIESIEKLIQTKKVANLKGCIITGDKDPFYKKTIELMSIFEKYDIKCKLIVKEGLGHLFPDDFTKLLSEAVQYIVEPN</sequence>
<gene>
    <name evidence="2" type="ORF">CON65_18870</name>
</gene>
<dbReference type="InterPro" id="IPR054527">
    <property type="entry name" value="BCE_2095-like_N"/>
</dbReference>
<evidence type="ECO:0000313" key="2">
    <source>
        <dbReference type="EMBL" id="PED81133.1"/>
    </source>
</evidence>
<dbReference type="Gene3D" id="3.40.50.1820">
    <property type="entry name" value="alpha/beta hydrolase"/>
    <property type="match status" value="1"/>
</dbReference>
<dbReference type="AlphaFoldDB" id="A0AA91V9L1"/>
<evidence type="ECO:0000259" key="1">
    <source>
        <dbReference type="Pfam" id="PF22316"/>
    </source>
</evidence>
<dbReference type="NCBIfam" id="NF047558">
    <property type="entry name" value="TPR_END_plus"/>
    <property type="match status" value="1"/>
</dbReference>
<dbReference type="RefSeq" id="WP_097898695.1">
    <property type="nucleotide sequence ID" value="NZ_NVOR01000076.1"/>
</dbReference>
<dbReference type="SUPFAM" id="SSF53474">
    <property type="entry name" value="alpha/beta-Hydrolases"/>
    <property type="match status" value="1"/>
</dbReference>
<feature type="domain" description="BCE-2095-like N-terminal" evidence="1">
    <location>
        <begin position="6"/>
        <end position="102"/>
    </location>
</feature>
<proteinExistence type="predicted"/>
<comment type="caution">
    <text evidence="2">The sequence shown here is derived from an EMBL/GenBank/DDBJ whole genome shotgun (WGS) entry which is preliminary data.</text>
</comment>
<dbReference type="InterPro" id="IPR029058">
    <property type="entry name" value="AB_hydrolase_fold"/>
</dbReference>